<sequence>MAFKAVVLVGGPQKGTRFRPLSLQLPKPLFPIAGVPLVEHHIDQLSQVHLRTGFLLCS</sequence>
<evidence type="ECO:0000313" key="2">
    <source>
        <dbReference type="EMBL" id="VDO08267.1"/>
    </source>
</evidence>
<dbReference type="AlphaFoldDB" id="A0A0N4VV67"/>
<reference evidence="4" key="1">
    <citation type="submission" date="2017-02" db="UniProtKB">
        <authorList>
            <consortium name="WormBaseParasite"/>
        </authorList>
    </citation>
    <scope>IDENTIFICATION</scope>
</reference>
<dbReference type="InterPro" id="IPR029044">
    <property type="entry name" value="Nucleotide-diphossugar_trans"/>
</dbReference>
<evidence type="ECO:0000313" key="3">
    <source>
        <dbReference type="Proteomes" id="UP000268014"/>
    </source>
</evidence>
<dbReference type="InterPro" id="IPR050486">
    <property type="entry name" value="Mannose-1P_guanyltransferase"/>
</dbReference>
<dbReference type="WBParaSite" id="HPLM_0000118701-mRNA-1">
    <property type="protein sequence ID" value="HPLM_0000118701-mRNA-1"/>
    <property type="gene ID" value="HPLM_0000118701"/>
</dbReference>
<feature type="domain" description="Nucleotidyl transferase" evidence="1">
    <location>
        <begin position="4"/>
        <end position="52"/>
    </location>
</feature>
<gene>
    <name evidence="2" type="ORF">HPLM_LOCUS1185</name>
</gene>
<dbReference type="STRING" id="6290.A0A0N4VV67"/>
<evidence type="ECO:0000313" key="4">
    <source>
        <dbReference type="WBParaSite" id="HPLM_0000118701-mRNA-1"/>
    </source>
</evidence>
<dbReference type="EMBL" id="UZAF01001416">
    <property type="protein sequence ID" value="VDO08267.1"/>
    <property type="molecule type" value="Genomic_DNA"/>
</dbReference>
<keyword evidence="3" id="KW-1185">Reference proteome</keyword>
<dbReference type="PANTHER" id="PTHR22572">
    <property type="entry name" value="SUGAR-1-PHOSPHATE GUANYL TRANSFERASE"/>
    <property type="match status" value="1"/>
</dbReference>
<evidence type="ECO:0000259" key="1">
    <source>
        <dbReference type="Pfam" id="PF00483"/>
    </source>
</evidence>
<dbReference type="OrthoDB" id="285674at2759"/>
<protein>
    <submittedName>
        <fullName evidence="4">NTP_transferase domain-containing protein</fullName>
    </submittedName>
</protein>
<organism evidence="4">
    <name type="scientific">Haemonchus placei</name>
    <name type="common">Barber's pole worm</name>
    <dbReference type="NCBI Taxonomy" id="6290"/>
    <lineage>
        <taxon>Eukaryota</taxon>
        <taxon>Metazoa</taxon>
        <taxon>Ecdysozoa</taxon>
        <taxon>Nematoda</taxon>
        <taxon>Chromadorea</taxon>
        <taxon>Rhabditida</taxon>
        <taxon>Rhabditina</taxon>
        <taxon>Rhabditomorpha</taxon>
        <taxon>Strongyloidea</taxon>
        <taxon>Trichostrongylidae</taxon>
        <taxon>Haemonchus</taxon>
    </lineage>
</organism>
<proteinExistence type="predicted"/>
<name>A0A0N4VV67_HAEPC</name>
<reference evidence="2 3" key="2">
    <citation type="submission" date="2018-11" db="EMBL/GenBank/DDBJ databases">
        <authorList>
            <consortium name="Pathogen Informatics"/>
        </authorList>
    </citation>
    <scope>NUCLEOTIDE SEQUENCE [LARGE SCALE GENOMIC DNA]</scope>
    <source>
        <strain evidence="2 3">MHpl1</strain>
    </source>
</reference>
<dbReference type="Pfam" id="PF00483">
    <property type="entry name" value="NTP_transferase"/>
    <property type="match status" value="1"/>
</dbReference>
<dbReference type="InterPro" id="IPR005835">
    <property type="entry name" value="NTP_transferase_dom"/>
</dbReference>
<dbReference type="Gene3D" id="3.90.550.10">
    <property type="entry name" value="Spore Coat Polysaccharide Biosynthesis Protein SpsA, Chain A"/>
    <property type="match status" value="1"/>
</dbReference>
<accession>A0A0N4VV67</accession>
<dbReference type="SUPFAM" id="SSF53448">
    <property type="entry name" value="Nucleotide-diphospho-sugar transferases"/>
    <property type="match status" value="1"/>
</dbReference>
<dbReference type="Proteomes" id="UP000268014">
    <property type="component" value="Unassembled WGS sequence"/>
</dbReference>